<evidence type="ECO:0000313" key="1">
    <source>
        <dbReference type="EMBL" id="GGE06936.1"/>
    </source>
</evidence>
<dbReference type="Proteomes" id="UP000614460">
    <property type="component" value="Unassembled WGS sequence"/>
</dbReference>
<reference evidence="1" key="2">
    <citation type="submission" date="2020-09" db="EMBL/GenBank/DDBJ databases">
        <authorList>
            <person name="Sun Q."/>
            <person name="Zhou Y."/>
        </authorList>
    </citation>
    <scope>NUCLEOTIDE SEQUENCE</scope>
    <source>
        <strain evidence="1">CGMCC 1.15966</strain>
    </source>
</reference>
<dbReference type="EMBL" id="BMKM01000001">
    <property type="protein sequence ID" value="GGE06936.1"/>
    <property type="molecule type" value="Genomic_DNA"/>
</dbReference>
<keyword evidence="2" id="KW-1185">Reference proteome</keyword>
<accession>A0A8H9FY25</accession>
<dbReference type="AlphaFoldDB" id="A0A8H9FY25"/>
<gene>
    <name evidence="1" type="ORF">GCM10011516_00830</name>
</gene>
<proteinExistence type="predicted"/>
<evidence type="ECO:0000313" key="2">
    <source>
        <dbReference type="Proteomes" id="UP000614460"/>
    </source>
</evidence>
<name>A0A8H9FY25_9SPHI</name>
<comment type="caution">
    <text evidence="1">The sequence shown here is derived from an EMBL/GenBank/DDBJ whole genome shotgun (WGS) entry which is preliminary data.</text>
</comment>
<sequence length="512" mass="60376">MSYHEIENLVEDSVHLIERTELSAAEQRNIIFNLYNFQNRFDTSYTVLRCFPFLEKIGFIKKLPIDQHPDYKKNPDYFKNLEDSDWILSDINDEESDVLFQEDGYIFPQYGSQTWERLLATGIWKEAPEKPTEIPVLELVSQMIQLAKENENIPLMHNFYLAFLNAFLDYDIGTEDGIPKGFEDWLKDEQLLKLRDFNINFNLLNVKQKDTDFEIPRLSNELSNLSDSDERAKVSFLMDTKKSIEKIYASYQKEIKAAIELPQHIDMISTMAKEMMDKNSWTFLVENIEQPSEKYSWVWYKDLSVDNRTNRFFTEISLDVDLSSIYATQYVQHGLLLEWQEKSLSMNLNDAHFKTNPFEFISSDELDKKLNFIGLWVLPLKSTSKKIAASNQEFLNYLEGLGTRYFDKINKEFPKLFFSKSFASYIKIFEAMEPINDFLLINDLYSISLLFIYNLIQQGKEKEALKIYETLEGRLTDRFRDNIPWYKNEFLPFIKAIKSGKKPALPSLFKKD</sequence>
<reference evidence="1" key="1">
    <citation type="journal article" date="2014" name="Int. J. Syst. Evol. Microbiol.">
        <title>Complete genome sequence of Corynebacterium casei LMG S-19264T (=DSM 44701T), isolated from a smear-ripened cheese.</title>
        <authorList>
            <consortium name="US DOE Joint Genome Institute (JGI-PGF)"/>
            <person name="Walter F."/>
            <person name="Albersmeier A."/>
            <person name="Kalinowski J."/>
            <person name="Ruckert C."/>
        </authorList>
    </citation>
    <scope>NUCLEOTIDE SEQUENCE</scope>
    <source>
        <strain evidence="1">CGMCC 1.15966</strain>
    </source>
</reference>
<protein>
    <submittedName>
        <fullName evidence="1">Uncharacterized protein</fullName>
    </submittedName>
</protein>
<organism evidence="1 2">
    <name type="scientific">Sphingobacterium cellulitidis</name>
    <dbReference type="NCBI Taxonomy" id="1768011"/>
    <lineage>
        <taxon>Bacteria</taxon>
        <taxon>Pseudomonadati</taxon>
        <taxon>Bacteroidota</taxon>
        <taxon>Sphingobacteriia</taxon>
        <taxon>Sphingobacteriales</taxon>
        <taxon>Sphingobacteriaceae</taxon>
        <taxon>Sphingobacterium</taxon>
    </lineage>
</organism>
<dbReference type="RefSeq" id="WP_182498102.1">
    <property type="nucleotide sequence ID" value="NZ_BMKM01000001.1"/>
</dbReference>